<evidence type="ECO:0000259" key="2">
    <source>
        <dbReference type="SMART" id="SM00849"/>
    </source>
</evidence>
<keyword evidence="3" id="KW-0378">Hydrolase</keyword>
<organism evidence="3 4">
    <name type="scientific">Dyella soli</name>
    <dbReference type="NCBI Taxonomy" id="522319"/>
    <lineage>
        <taxon>Bacteria</taxon>
        <taxon>Pseudomonadati</taxon>
        <taxon>Pseudomonadota</taxon>
        <taxon>Gammaproteobacteria</taxon>
        <taxon>Lysobacterales</taxon>
        <taxon>Rhodanobacteraceae</taxon>
        <taxon>Dyella</taxon>
    </lineage>
</organism>
<dbReference type="SUPFAM" id="SSF56281">
    <property type="entry name" value="Metallo-hydrolase/oxidoreductase"/>
    <property type="match status" value="1"/>
</dbReference>
<keyword evidence="1" id="KW-0812">Transmembrane</keyword>
<proteinExistence type="predicted"/>
<evidence type="ECO:0000313" key="3">
    <source>
        <dbReference type="EMBL" id="TCI10259.1"/>
    </source>
</evidence>
<dbReference type="EMBL" id="SJTG01000002">
    <property type="protein sequence ID" value="TCI10259.1"/>
    <property type="molecule type" value="Genomic_DNA"/>
</dbReference>
<reference evidence="3 4" key="1">
    <citation type="submission" date="2019-02" db="EMBL/GenBank/DDBJ databases">
        <title>Dyella amyloliquefaciens sp. nov., isolated from forest soil.</title>
        <authorList>
            <person name="Gao Z.-H."/>
            <person name="Qiu L.-H."/>
        </authorList>
    </citation>
    <scope>NUCLEOTIDE SEQUENCE [LARGE SCALE GENOMIC DNA]</scope>
    <source>
        <strain evidence="3 4">KACC 12747</strain>
    </source>
</reference>
<dbReference type="Proteomes" id="UP000291822">
    <property type="component" value="Unassembled WGS sequence"/>
</dbReference>
<protein>
    <submittedName>
        <fullName evidence="3">MBL fold metallo-hydrolase</fullName>
    </submittedName>
</protein>
<dbReference type="InterPro" id="IPR050855">
    <property type="entry name" value="NDM-1-like"/>
</dbReference>
<dbReference type="AlphaFoldDB" id="A0A4R0YMX4"/>
<dbReference type="SMART" id="SM00849">
    <property type="entry name" value="Lactamase_B"/>
    <property type="match status" value="1"/>
</dbReference>
<dbReference type="PANTHER" id="PTHR42951">
    <property type="entry name" value="METALLO-BETA-LACTAMASE DOMAIN-CONTAINING"/>
    <property type="match status" value="1"/>
</dbReference>
<dbReference type="InterPro" id="IPR001279">
    <property type="entry name" value="Metallo-B-lactamas"/>
</dbReference>
<accession>A0A4R0YMX4</accession>
<gene>
    <name evidence="3" type="ORF">EZM97_15275</name>
</gene>
<dbReference type="GO" id="GO:0016787">
    <property type="term" value="F:hydrolase activity"/>
    <property type="evidence" value="ECO:0007669"/>
    <property type="project" value="UniProtKB-KW"/>
</dbReference>
<name>A0A4R0YMX4_9GAMM</name>
<dbReference type="InterPro" id="IPR036866">
    <property type="entry name" value="RibonucZ/Hydroxyglut_hydro"/>
</dbReference>
<evidence type="ECO:0000256" key="1">
    <source>
        <dbReference type="SAM" id="Phobius"/>
    </source>
</evidence>
<sequence length="359" mass="38834">MQARAASERGSPVRPPCAGFPHVAEVRMKLALSLLLAIGWLLAAPALAQLAPGSMDVQWDRGATDCDAHPPRPLQVHRYNERTYILRESLCQTYEGPFVYLLIGTKRALLIDTGDVADARKMPLASTVVALLPQVGASRMPLLVVHTHSHLDHRGGDAQFASLPDVSIVGTGLAQVVSGFGFRHWPDDVAQIDLGDRIVDVIPTQGHTDSHVSFYDRVNGLAFTGDFFLPGRLVIGDAAASRASAGRMAAFLHDLPVSHVLGGHIELDRQGNTEPMGASFHPDERPLQLGKDELMTLPAVLAGFNGFYGRSGVFVMYSQTRMLQLVGATGVLLLIVIALGIRSLLRRRRRQRALLAGEA</sequence>
<keyword evidence="1" id="KW-0472">Membrane</keyword>
<keyword evidence="1" id="KW-1133">Transmembrane helix</keyword>
<keyword evidence="4" id="KW-1185">Reference proteome</keyword>
<evidence type="ECO:0000313" key="4">
    <source>
        <dbReference type="Proteomes" id="UP000291822"/>
    </source>
</evidence>
<comment type="caution">
    <text evidence="3">The sequence shown here is derived from an EMBL/GenBank/DDBJ whole genome shotgun (WGS) entry which is preliminary data.</text>
</comment>
<dbReference type="Pfam" id="PF00753">
    <property type="entry name" value="Lactamase_B"/>
    <property type="match status" value="1"/>
</dbReference>
<feature type="transmembrane region" description="Helical" evidence="1">
    <location>
        <begin position="322"/>
        <end position="345"/>
    </location>
</feature>
<dbReference type="Gene3D" id="3.60.15.10">
    <property type="entry name" value="Ribonuclease Z/Hydroxyacylglutathione hydrolase-like"/>
    <property type="match status" value="1"/>
</dbReference>
<feature type="domain" description="Metallo-beta-lactamase" evidence="2">
    <location>
        <begin position="96"/>
        <end position="264"/>
    </location>
</feature>